<evidence type="ECO:0000313" key="11">
    <source>
        <dbReference type="Proteomes" id="UP001183202"/>
    </source>
</evidence>
<sequence>MDGGVVTDLALPFLGDAGPATVWVVVLVFVFLECAFILGLFLPGDSLLFAAGVLLADHGHESGAWLLGGVATAVAVVGNQVGYVTGRYTGTRMLARKEGRVLNRANLARATAFFERWGFWAIVVARWIPWIRTLAPMIAGAARMDNRRYITANAVGAACWVPTLILLGYYGAGLLDAVPWLKPVAAVLAVAGFVLGSAVGLYRFRQEMRRPIDEDAAHPEDAFRDEAAARERTGPDDERPSDAS</sequence>
<dbReference type="InterPro" id="IPR032816">
    <property type="entry name" value="VTT_dom"/>
</dbReference>
<feature type="transmembrane region" description="Helical" evidence="7">
    <location>
        <begin position="20"/>
        <end position="42"/>
    </location>
</feature>
<evidence type="ECO:0000256" key="7">
    <source>
        <dbReference type="RuleBase" id="RU367016"/>
    </source>
</evidence>
<comment type="subcellular location">
    <subcellularLocation>
        <location evidence="1 7">Cell membrane</location>
        <topology evidence="1 7">Multi-pass membrane protein</topology>
    </subcellularLocation>
</comment>
<dbReference type="InterPro" id="IPR032818">
    <property type="entry name" value="DedA-like"/>
</dbReference>
<evidence type="ECO:0000256" key="6">
    <source>
        <dbReference type="ARBA" id="ARBA00023136"/>
    </source>
</evidence>
<dbReference type="EMBL" id="JAVREJ010000001">
    <property type="protein sequence ID" value="MDT0348191.1"/>
    <property type="molecule type" value="Genomic_DNA"/>
</dbReference>
<name>A0ABU2N2Q0_9PSEU</name>
<dbReference type="Proteomes" id="UP001183202">
    <property type="component" value="Unassembled WGS sequence"/>
</dbReference>
<evidence type="ECO:0000256" key="2">
    <source>
        <dbReference type="ARBA" id="ARBA00010792"/>
    </source>
</evidence>
<keyword evidence="11" id="KW-1185">Reference proteome</keyword>
<dbReference type="PANTHER" id="PTHR30353:SF15">
    <property type="entry name" value="INNER MEMBRANE PROTEIN YABI"/>
    <property type="match status" value="1"/>
</dbReference>
<keyword evidence="6 7" id="KW-0472">Membrane</keyword>
<gene>
    <name evidence="10" type="ORF">RM445_01460</name>
</gene>
<keyword evidence="5 7" id="KW-1133">Transmembrane helix</keyword>
<evidence type="ECO:0000256" key="3">
    <source>
        <dbReference type="ARBA" id="ARBA00022475"/>
    </source>
</evidence>
<reference evidence="11" key="1">
    <citation type="submission" date="2023-07" db="EMBL/GenBank/DDBJ databases">
        <title>30 novel species of actinomycetes from the DSMZ collection.</title>
        <authorList>
            <person name="Nouioui I."/>
        </authorList>
    </citation>
    <scope>NUCLEOTIDE SEQUENCE [LARGE SCALE GENOMIC DNA]</scope>
    <source>
        <strain evidence="11">DSM 45834</strain>
    </source>
</reference>
<comment type="caution">
    <text evidence="10">The sequence shown here is derived from an EMBL/GenBank/DDBJ whole genome shotgun (WGS) entry which is preliminary data.</text>
</comment>
<evidence type="ECO:0000256" key="1">
    <source>
        <dbReference type="ARBA" id="ARBA00004651"/>
    </source>
</evidence>
<evidence type="ECO:0000259" key="9">
    <source>
        <dbReference type="Pfam" id="PF09335"/>
    </source>
</evidence>
<feature type="transmembrane region" description="Helical" evidence="7">
    <location>
        <begin position="184"/>
        <end position="202"/>
    </location>
</feature>
<evidence type="ECO:0000256" key="4">
    <source>
        <dbReference type="ARBA" id="ARBA00022692"/>
    </source>
</evidence>
<dbReference type="PANTHER" id="PTHR30353">
    <property type="entry name" value="INNER MEMBRANE PROTEIN DEDA-RELATED"/>
    <property type="match status" value="1"/>
</dbReference>
<accession>A0ABU2N2Q0</accession>
<evidence type="ECO:0000256" key="8">
    <source>
        <dbReference type="SAM" id="MobiDB-lite"/>
    </source>
</evidence>
<feature type="transmembrane region" description="Helical" evidence="7">
    <location>
        <begin position="63"/>
        <end position="83"/>
    </location>
</feature>
<organism evidence="10 11">
    <name type="scientific">Pseudonocardia charpentierae</name>
    <dbReference type="NCBI Taxonomy" id="3075545"/>
    <lineage>
        <taxon>Bacteria</taxon>
        <taxon>Bacillati</taxon>
        <taxon>Actinomycetota</taxon>
        <taxon>Actinomycetes</taxon>
        <taxon>Pseudonocardiales</taxon>
        <taxon>Pseudonocardiaceae</taxon>
        <taxon>Pseudonocardia</taxon>
    </lineage>
</organism>
<dbReference type="RefSeq" id="WP_311554088.1">
    <property type="nucleotide sequence ID" value="NZ_JAVREJ010000001.1"/>
</dbReference>
<evidence type="ECO:0000313" key="10">
    <source>
        <dbReference type="EMBL" id="MDT0348191.1"/>
    </source>
</evidence>
<comment type="similarity">
    <text evidence="2 7">Belongs to the DedA family.</text>
</comment>
<protein>
    <submittedName>
        <fullName evidence="10">DedA family protein</fullName>
    </submittedName>
</protein>
<keyword evidence="3 7" id="KW-1003">Cell membrane</keyword>
<feature type="region of interest" description="Disordered" evidence="8">
    <location>
        <begin position="213"/>
        <end position="244"/>
    </location>
</feature>
<proteinExistence type="inferred from homology"/>
<evidence type="ECO:0000256" key="5">
    <source>
        <dbReference type="ARBA" id="ARBA00022989"/>
    </source>
</evidence>
<feature type="transmembrane region" description="Helical" evidence="7">
    <location>
        <begin position="150"/>
        <end position="172"/>
    </location>
</feature>
<dbReference type="Pfam" id="PF09335">
    <property type="entry name" value="VTT_dom"/>
    <property type="match status" value="1"/>
</dbReference>
<feature type="domain" description="VTT" evidence="9">
    <location>
        <begin position="42"/>
        <end position="169"/>
    </location>
</feature>
<keyword evidence="4 7" id="KW-0812">Transmembrane</keyword>